<dbReference type="EMBL" id="CATQJA010000753">
    <property type="protein sequence ID" value="CAJ0563909.1"/>
    <property type="molecule type" value="Genomic_DNA"/>
</dbReference>
<evidence type="ECO:0000313" key="1">
    <source>
        <dbReference type="EMBL" id="CAJ0563909.1"/>
    </source>
</evidence>
<gene>
    <name evidence="1" type="ORF">MSPICULIGERA_LOCUS2611</name>
</gene>
<keyword evidence="2" id="KW-1185">Reference proteome</keyword>
<accession>A0AA36C8U1</accession>
<feature type="non-terminal residue" evidence="1">
    <location>
        <position position="276"/>
    </location>
</feature>
<dbReference type="Proteomes" id="UP001177023">
    <property type="component" value="Unassembled WGS sequence"/>
</dbReference>
<comment type="caution">
    <text evidence="1">The sequence shown here is derived from an EMBL/GenBank/DDBJ whole genome shotgun (WGS) entry which is preliminary data.</text>
</comment>
<protein>
    <submittedName>
        <fullName evidence="1">Uncharacterized protein</fullName>
    </submittedName>
</protein>
<sequence length="276" mass="31404">MLFSSAGVHPSMHTSYILKPSKAPLPSPKLSLAGRKFSTRDSPQTSTPFGNNPSMELMLLSMLRGCECSCEDRVKLCAEIEDLQDEQKMGLITFLKDIAVIPAVENNACQILQCCHSQFGQVHNDFSYVYKLLQIWDRLYKEIIPTMEDVLFTLTLVDESFCIRRLILKIFRDKVLKKCLETVESRIPELESILFTLLMETEGDDGFEAFSTLANRLMGAEEKYEIQHPASTFPASKQMRKASSAEMVKSRSKTLPNKRKSVQWNDLRKSKTVSNF</sequence>
<dbReference type="AlphaFoldDB" id="A0AA36C8U1"/>
<organism evidence="1 2">
    <name type="scientific">Mesorhabditis spiculigera</name>
    <dbReference type="NCBI Taxonomy" id="96644"/>
    <lineage>
        <taxon>Eukaryota</taxon>
        <taxon>Metazoa</taxon>
        <taxon>Ecdysozoa</taxon>
        <taxon>Nematoda</taxon>
        <taxon>Chromadorea</taxon>
        <taxon>Rhabditida</taxon>
        <taxon>Rhabditina</taxon>
        <taxon>Rhabditomorpha</taxon>
        <taxon>Rhabditoidea</taxon>
        <taxon>Rhabditidae</taxon>
        <taxon>Mesorhabditinae</taxon>
        <taxon>Mesorhabditis</taxon>
    </lineage>
</organism>
<reference evidence="1" key="1">
    <citation type="submission" date="2023-06" db="EMBL/GenBank/DDBJ databases">
        <authorList>
            <person name="Delattre M."/>
        </authorList>
    </citation>
    <scope>NUCLEOTIDE SEQUENCE</scope>
    <source>
        <strain evidence="1">AF72</strain>
    </source>
</reference>
<proteinExistence type="predicted"/>
<name>A0AA36C8U1_9BILA</name>
<evidence type="ECO:0000313" key="2">
    <source>
        <dbReference type="Proteomes" id="UP001177023"/>
    </source>
</evidence>